<dbReference type="EMBL" id="JANAVB010043618">
    <property type="protein sequence ID" value="KAJ6792409.1"/>
    <property type="molecule type" value="Genomic_DNA"/>
</dbReference>
<dbReference type="AlphaFoldDB" id="A0AAX6DL33"/>
<accession>A0AAX6DL33</accession>
<keyword evidence="3" id="KW-1185">Reference proteome</keyword>
<reference evidence="2" key="1">
    <citation type="journal article" date="2023" name="GigaByte">
        <title>Genome assembly of the bearded iris, Iris pallida Lam.</title>
        <authorList>
            <person name="Bruccoleri R.E."/>
            <person name="Oakeley E.J."/>
            <person name="Faust A.M.E."/>
            <person name="Altorfer M."/>
            <person name="Dessus-Babus S."/>
            <person name="Burckhardt D."/>
            <person name="Oertli M."/>
            <person name="Naumann U."/>
            <person name="Petersen F."/>
            <person name="Wong J."/>
        </authorList>
    </citation>
    <scope>NUCLEOTIDE SEQUENCE</scope>
    <source>
        <strain evidence="2">GSM-AAB239-AS_SAM_17_03QT</strain>
    </source>
</reference>
<organism evidence="2 3">
    <name type="scientific">Iris pallida</name>
    <name type="common">Sweet iris</name>
    <dbReference type="NCBI Taxonomy" id="29817"/>
    <lineage>
        <taxon>Eukaryota</taxon>
        <taxon>Viridiplantae</taxon>
        <taxon>Streptophyta</taxon>
        <taxon>Embryophyta</taxon>
        <taxon>Tracheophyta</taxon>
        <taxon>Spermatophyta</taxon>
        <taxon>Magnoliopsida</taxon>
        <taxon>Liliopsida</taxon>
        <taxon>Asparagales</taxon>
        <taxon>Iridaceae</taxon>
        <taxon>Iridoideae</taxon>
        <taxon>Irideae</taxon>
        <taxon>Iris</taxon>
    </lineage>
</organism>
<keyword evidence="1" id="KW-0472">Membrane</keyword>
<feature type="transmembrane region" description="Helical" evidence="1">
    <location>
        <begin position="12"/>
        <end position="32"/>
    </location>
</feature>
<comment type="caution">
    <text evidence="2">The sequence shown here is derived from an EMBL/GenBank/DDBJ whole genome shotgun (WGS) entry which is preliminary data.</text>
</comment>
<proteinExistence type="predicted"/>
<evidence type="ECO:0000313" key="3">
    <source>
        <dbReference type="Proteomes" id="UP001140949"/>
    </source>
</evidence>
<sequence length="88" mass="10438">MNLSLFPCRSGISVWSTNYFFHWTIQFSCVLFRKIHMFVNRRFGCSFSSNFVHSDDIFDLNSCFQFFSCSHVHFNFLAEGGVCYLFNF</sequence>
<evidence type="ECO:0000256" key="1">
    <source>
        <dbReference type="SAM" id="Phobius"/>
    </source>
</evidence>
<dbReference type="Proteomes" id="UP001140949">
    <property type="component" value="Unassembled WGS sequence"/>
</dbReference>
<gene>
    <name evidence="2" type="ORF">M6B38_239375</name>
</gene>
<evidence type="ECO:0000313" key="2">
    <source>
        <dbReference type="EMBL" id="KAJ6792409.1"/>
    </source>
</evidence>
<name>A0AAX6DL33_IRIPA</name>
<keyword evidence="1" id="KW-1133">Transmembrane helix</keyword>
<reference evidence="2" key="2">
    <citation type="submission" date="2023-04" db="EMBL/GenBank/DDBJ databases">
        <authorList>
            <person name="Bruccoleri R.E."/>
            <person name="Oakeley E.J."/>
            <person name="Faust A.-M."/>
            <person name="Dessus-Babus S."/>
            <person name="Altorfer M."/>
            <person name="Burckhardt D."/>
            <person name="Oertli M."/>
            <person name="Naumann U."/>
            <person name="Petersen F."/>
            <person name="Wong J."/>
        </authorList>
    </citation>
    <scope>NUCLEOTIDE SEQUENCE</scope>
    <source>
        <strain evidence="2">GSM-AAB239-AS_SAM_17_03QT</strain>
        <tissue evidence="2">Leaf</tissue>
    </source>
</reference>
<keyword evidence="1" id="KW-0812">Transmembrane</keyword>
<protein>
    <submittedName>
        <fullName evidence="2">Uncharacterized protein</fullName>
    </submittedName>
</protein>